<evidence type="ECO:0000313" key="2">
    <source>
        <dbReference type="Proteomes" id="UP000503349"/>
    </source>
</evidence>
<dbReference type="EMBL" id="CM015712">
    <property type="protein sequence ID" value="KAF3707979.1"/>
    <property type="molecule type" value="Genomic_DNA"/>
</dbReference>
<accession>A0A6G1R0B0</accession>
<proteinExistence type="predicted"/>
<dbReference type="Proteomes" id="UP000503349">
    <property type="component" value="Chromosome 1"/>
</dbReference>
<sequence length="50" mass="5038">MLTSTQLLSSGSAESCVCLCVCVLGGGQEAVGGPMTYQSSVCDCFSVDRG</sequence>
<protein>
    <submittedName>
        <fullName evidence="1">Uncharacterized protein</fullName>
    </submittedName>
</protein>
<evidence type="ECO:0000313" key="1">
    <source>
        <dbReference type="EMBL" id="KAF3707979.1"/>
    </source>
</evidence>
<reference evidence="1 2" key="1">
    <citation type="submission" date="2019-02" db="EMBL/GenBank/DDBJ databases">
        <title>Opniocepnalus argus genome.</title>
        <authorList>
            <person name="Zhou C."/>
            <person name="Xiao S."/>
        </authorList>
    </citation>
    <scope>NUCLEOTIDE SEQUENCE [LARGE SCALE GENOMIC DNA]</scope>
    <source>
        <strain evidence="1">OARG1902GOOAL</strain>
        <tissue evidence="1">Muscle</tissue>
    </source>
</reference>
<keyword evidence="2" id="KW-1185">Reference proteome</keyword>
<dbReference type="AlphaFoldDB" id="A0A6G1R0B0"/>
<gene>
    <name evidence="1" type="ORF">EXN66_Car001152</name>
</gene>
<name>A0A6G1R0B0_CHAAH</name>
<organism evidence="1 2">
    <name type="scientific">Channa argus</name>
    <name type="common">Northern snakehead</name>
    <name type="synonym">Ophicephalus argus</name>
    <dbReference type="NCBI Taxonomy" id="215402"/>
    <lineage>
        <taxon>Eukaryota</taxon>
        <taxon>Metazoa</taxon>
        <taxon>Chordata</taxon>
        <taxon>Craniata</taxon>
        <taxon>Vertebrata</taxon>
        <taxon>Euteleostomi</taxon>
        <taxon>Actinopterygii</taxon>
        <taxon>Neopterygii</taxon>
        <taxon>Teleostei</taxon>
        <taxon>Neoteleostei</taxon>
        <taxon>Acanthomorphata</taxon>
        <taxon>Anabantaria</taxon>
        <taxon>Anabantiformes</taxon>
        <taxon>Channoidei</taxon>
        <taxon>Channidae</taxon>
        <taxon>Channa</taxon>
    </lineage>
</organism>
<reference evidence="2" key="2">
    <citation type="submission" date="2019-02" db="EMBL/GenBank/DDBJ databases">
        <title>Opniocepnalus argus Var Kimnra genome.</title>
        <authorList>
            <person name="Zhou C."/>
            <person name="Xiao S."/>
        </authorList>
    </citation>
    <scope>NUCLEOTIDE SEQUENCE [LARGE SCALE GENOMIC DNA]</scope>
</reference>